<dbReference type="InterPro" id="IPR049874">
    <property type="entry name" value="ROK_cs"/>
</dbReference>
<name>A0A1H4PEJ9_9MICC</name>
<dbReference type="Gene3D" id="3.30.420.40">
    <property type="match status" value="2"/>
</dbReference>
<dbReference type="STRING" id="156980.SAMN04489745_1950"/>
<evidence type="ECO:0000256" key="1">
    <source>
        <dbReference type="ARBA" id="ARBA00006479"/>
    </source>
</evidence>
<dbReference type="RefSeq" id="WP_066212159.1">
    <property type="nucleotide sequence ID" value="NZ_FNSN01000003.1"/>
</dbReference>
<keyword evidence="3" id="KW-1185">Reference proteome</keyword>
<reference evidence="2 3" key="1">
    <citation type="submission" date="2016-10" db="EMBL/GenBank/DDBJ databases">
        <authorList>
            <person name="de Groot N.N."/>
        </authorList>
    </citation>
    <scope>NUCLEOTIDE SEQUENCE [LARGE SCALE GENOMIC DNA]</scope>
    <source>
        <strain evidence="2 3">DSM 10495</strain>
    </source>
</reference>
<dbReference type="Pfam" id="PF00480">
    <property type="entry name" value="ROK"/>
    <property type="match status" value="1"/>
</dbReference>
<gene>
    <name evidence="2" type="ORF">SAMN04489745_1950</name>
</gene>
<organism evidence="2 3">
    <name type="scientific">Arthrobacter woluwensis</name>
    <dbReference type="NCBI Taxonomy" id="156980"/>
    <lineage>
        <taxon>Bacteria</taxon>
        <taxon>Bacillati</taxon>
        <taxon>Actinomycetota</taxon>
        <taxon>Actinomycetes</taxon>
        <taxon>Micrococcales</taxon>
        <taxon>Micrococcaceae</taxon>
        <taxon>Arthrobacter</taxon>
    </lineage>
</organism>
<dbReference type="GO" id="GO:0016301">
    <property type="term" value="F:kinase activity"/>
    <property type="evidence" value="ECO:0007669"/>
    <property type="project" value="UniProtKB-KW"/>
</dbReference>
<dbReference type="PANTHER" id="PTHR18964">
    <property type="entry name" value="ROK (REPRESSOR, ORF, KINASE) FAMILY"/>
    <property type="match status" value="1"/>
</dbReference>
<dbReference type="InterPro" id="IPR043129">
    <property type="entry name" value="ATPase_NBD"/>
</dbReference>
<evidence type="ECO:0000313" key="2">
    <source>
        <dbReference type="EMBL" id="SEC05442.1"/>
    </source>
</evidence>
<dbReference type="SUPFAM" id="SSF46785">
    <property type="entry name" value="Winged helix' DNA-binding domain"/>
    <property type="match status" value="1"/>
</dbReference>
<dbReference type="PANTHER" id="PTHR18964:SF173">
    <property type="entry name" value="GLUCOKINASE"/>
    <property type="match status" value="1"/>
</dbReference>
<comment type="similarity">
    <text evidence="1">Belongs to the ROK (NagC/XylR) family.</text>
</comment>
<dbReference type="InterPro" id="IPR000600">
    <property type="entry name" value="ROK"/>
</dbReference>
<accession>A0A1H4PEJ9</accession>
<dbReference type="InterPro" id="IPR036388">
    <property type="entry name" value="WH-like_DNA-bd_sf"/>
</dbReference>
<dbReference type="SUPFAM" id="SSF53067">
    <property type="entry name" value="Actin-like ATPase domain"/>
    <property type="match status" value="1"/>
</dbReference>
<dbReference type="PROSITE" id="PS01125">
    <property type="entry name" value="ROK"/>
    <property type="match status" value="1"/>
</dbReference>
<keyword evidence="2" id="KW-0808">Transferase</keyword>
<dbReference type="EMBL" id="FNSN01000003">
    <property type="protein sequence ID" value="SEC05442.1"/>
    <property type="molecule type" value="Genomic_DNA"/>
</dbReference>
<dbReference type="Proteomes" id="UP000182652">
    <property type="component" value="Unassembled WGS sequence"/>
</dbReference>
<dbReference type="AlphaFoldDB" id="A0A1H4PEJ9"/>
<keyword evidence="2" id="KW-0418">Kinase</keyword>
<dbReference type="Gene3D" id="1.10.10.10">
    <property type="entry name" value="Winged helix-like DNA-binding domain superfamily/Winged helix DNA-binding domain"/>
    <property type="match status" value="1"/>
</dbReference>
<sequence>MTSSSPAAPGVIDLTAPSGPGQLFQLLRDGEARTRAEIMALTGLARTTVVARLDALLGAGLIEAAGEAASSGGRPPSRFAFRASRRIVLAADIGGAHATVAVADLGGTILARHSEPRDIADGPESTLAWIAGTGRDLLAELGRDERELAGIGVGLPGPVEHETGRPVNPPIMPGWDGFDVPARLAQEWQVPVLVDNDVNIMALGEQHTHWSEHREFLFVKLATGVGSGIIAGGRLQRGADGTSGDIGHVRVPDGEDVPCRCGNTGCLEAVASGPALAAKLRLQGLDADRGSEVVALAARGEVAAIHALRQAGRDLGEVLAFCVNVLNPSVIVVGGTLAQAGDPLMAGAREAVYRRSQPLATRHLRIEPSRAGADAGILGASRLVIEHLLSPESIEAAIART</sequence>
<dbReference type="InterPro" id="IPR036390">
    <property type="entry name" value="WH_DNA-bd_sf"/>
</dbReference>
<proteinExistence type="inferred from homology"/>
<protein>
    <submittedName>
        <fullName evidence="2">Glucokinase</fullName>
    </submittedName>
</protein>
<evidence type="ECO:0000313" key="3">
    <source>
        <dbReference type="Proteomes" id="UP000182652"/>
    </source>
</evidence>